<evidence type="ECO:0000313" key="17">
    <source>
        <dbReference type="EMBL" id="TDD36926.1"/>
    </source>
</evidence>
<comment type="catalytic activity">
    <reaction evidence="12">
        <text>O-phospho-L-seryl-[protein] + H2O = L-seryl-[protein] + phosphate</text>
        <dbReference type="Rhea" id="RHEA:20629"/>
        <dbReference type="Rhea" id="RHEA-COMP:9863"/>
        <dbReference type="Rhea" id="RHEA-COMP:11604"/>
        <dbReference type="ChEBI" id="CHEBI:15377"/>
        <dbReference type="ChEBI" id="CHEBI:29999"/>
        <dbReference type="ChEBI" id="CHEBI:43474"/>
        <dbReference type="ChEBI" id="CHEBI:83421"/>
        <dbReference type="EC" id="3.1.3.16"/>
    </reaction>
</comment>
<dbReference type="NCBIfam" id="TIGR00229">
    <property type="entry name" value="sensory_box"/>
    <property type="match status" value="1"/>
</dbReference>
<dbReference type="FunFam" id="3.30.450.40:FF:000035">
    <property type="entry name" value="PAS sensor protein"/>
    <property type="match status" value="1"/>
</dbReference>
<comment type="caution">
    <text evidence="17">The sequence shown here is derived from an EMBL/GenBank/DDBJ whole genome shotgun (WGS) entry which is preliminary data.</text>
</comment>
<protein>
    <recommendedName>
        <fullName evidence="1">protein-serine/threonine phosphatase</fullName>
        <ecNumber evidence="1">3.1.3.16</ecNumber>
    </recommendedName>
    <alternativeName>
        <fullName evidence="15">Protein-serine/threonine phosphatase</fullName>
    </alternativeName>
    <alternativeName>
        <fullName evidence="14">Serine/threonine-protein kinase</fullName>
    </alternativeName>
</protein>
<dbReference type="GO" id="GO:0046872">
    <property type="term" value="F:metal ion binding"/>
    <property type="evidence" value="ECO:0007669"/>
    <property type="project" value="UniProtKB-KW"/>
</dbReference>
<keyword evidence="4" id="KW-0479">Metal-binding</keyword>
<dbReference type="SUPFAM" id="SSF55785">
    <property type="entry name" value="PYP-like sensor domain (PAS domain)"/>
    <property type="match status" value="2"/>
</dbReference>
<keyword evidence="8" id="KW-0067">ATP-binding</keyword>
<dbReference type="InterPro" id="IPR013656">
    <property type="entry name" value="PAS_4"/>
</dbReference>
<dbReference type="Pfam" id="PF01590">
    <property type="entry name" value="GAF"/>
    <property type="match status" value="1"/>
</dbReference>
<keyword evidence="9" id="KW-0460">Magnesium</keyword>
<keyword evidence="3" id="KW-0808">Transferase</keyword>
<dbReference type="Pfam" id="PF08448">
    <property type="entry name" value="PAS_4"/>
    <property type="match status" value="1"/>
</dbReference>
<name>A0A4R4XZ35_9ACTN</name>
<evidence type="ECO:0000256" key="15">
    <source>
        <dbReference type="ARBA" id="ARBA00081350"/>
    </source>
</evidence>
<dbReference type="InterPro" id="IPR003018">
    <property type="entry name" value="GAF"/>
</dbReference>
<dbReference type="Gene3D" id="3.30.450.40">
    <property type="match status" value="1"/>
</dbReference>
<feature type="domain" description="PAS" evidence="16">
    <location>
        <begin position="36"/>
        <end position="66"/>
    </location>
</feature>
<dbReference type="Gene3D" id="3.60.40.10">
    <property type="entry name" value="PPM-type phosphatase domain"/>
    <property type="match status" value="1"/>
</dbReference>
<dbReference type="Pfam" id="PF07228">
    <property type="entry name" value="SpoIIE"/>
    <property type="match status" value="1"/>
</dbReference>
<evidence type="ECO:0000259" key="16">
    <source>
        <dbReference type="PROSITE" id="PS50112"/>
    </source>
</evidence>
<accession>A0A4R4XZ35</accession>
<evidence type="ECO:0000256" key="14">
    <source>
        <dbReference type="ARBA" id="ARBA00075117"/>
    </source>
</evidence>
<dbReference type="InterPro" id="IPR013767">
    <property type="entry name" value="PAS_fold"/>
</dbReference>
<evidence type="ECO:0000256" key="10">
    <source>
        <dbReference type="ARBA" id="ARBA00022912"/>
    </source>
</evidence>
<dbReference type="GO" id="GO:0016301">
    <property type="term" value="F:kinase activity"/>
    <property type="evidence" value="ECO:0007669"/>
    <property type="project" value="UniProtKB-KW"/>
</dbReference>
<dbReference type="PROSITE" id="PS50112">
    <property type="entry name" value="PAS"/>
    <property type="match status" value="1"/>
</dbReference>
<evidence type="ECO:0000256" key="8">
    <source>
        <dbReference type="ARBA" id="ARBA00022840"/>
    </source>
</evidence>
<dbReference type="AlphaFoldDB" id="A0A4R4XZ35"/>
<dbReference type="InterPro" id="IPR000014">
    <property type="entry name" value="PAS"/>
</dbReference>
<comment type="function">
    <text evidence="13">Primarily acts as an independent SigF regulator that is sensitive to the osmosensory signal, mediating the cross talk of PknD with the SigF regulon. Possesses both phosphatase and kinase activities. The kinase domain functions as a classic anti-sigma factor-like kinase to phosphorylate the anti-anti-sigma factor domain at the canonical regulatory site, and the phosphatase domain antagonizes this activity.</text>
</comment>
<dbReference type="SMART" id="SM00331">
    <property type="entry name" value="PP2C_SIG"/>
    <property type="match status" value="1"/>
</dbReference>
<keyword evidence="2" id="KW-0597">Phosphoprotein</keyword>
<dbReference type="Pfam" id="PF00989">
    <property type="entry name" value="PAS"/>
    <property type="match status" value="1"/>
</dbReference>
<evidence type="ECO:0000256" key="3">
    <source>
        <dbReference type="ARBA" id="ARBA00022679"/>
    </source>
</evidence>
<dbReference type="EMBL" id="SMKQ01000195">
    <property type="protein sequence ID" value="TDD36926.1"/>
    <property type="molecule type" value="Genomic_DNA"/>
</dbReference>
<evidence type="ECO:0000313" key="18">
    <source>
        <dbReference type="Proteomes" id="UP000295302"/>
    </source>
</evidence>
<gene>
    <name evidence="17" type="ORF">E1286_37820</name>
</gene>
<dbReference type="OrthoDB" id="118142at2"/>
<dbReference type="PANTHER" id="PTHR43156">
    <property type="entry name" value="STAGE II SPORULATION PROTEIN E-RELATED"/>
    <property type="match status" value="1"/>
</dbReference>
<reference evidence="17 18" key="1">
    <citation type="submission" date="2019-03" db="EMBL/GenBank/DDBJ databases">
        <title>Draft genome sequences of novel Actinobacteria.</title>
        <authorList>
            <person name="Sahin N."/>
            <person name="Ay H."/>
            <person name="Saygin H."/>
        </authorList>
    </citation>
    <scope>NUCLEOTIDE SEQUENCE [LARGE SCALE GENOMIC DNA]</scope>
    <source>
        <strain evidence="17 18">CH32</strain>
    </source>
</reference>
<proteinExistence type="predicted"/>
<evidence type="ECO:0000256" key="7">
    <source>
        <dbReference type="ARBA" id="ARBA00022801"/>
    </source>
</evidence>
<dbReference type="CDD" id="cd00130">
    <property type="entry name" value="PAS"/>
    <property type="match status" value="2"/>
</dbReference>
<keyword evidence="11" id="KW-0464">Manganese</keyword>
<evidence type="ECO:0000256" key="4">
    <source>
        <dbReference type="ARBA" id="ARBA00022723"/>
    </source>
</evidence>
<evidence type="ECO:0000256" key="1">
    <source>
        <dbReference type="ARBA" id="ARBA00013081"/>
    </source>
</evidence>
<evidence type="ECO:0000256" key="12">
    <source>
        <dbReference type="ARBA" id="ARBA00047761"/>
    </source>
</evidence>
<keyword evidence="7" id="KW-0378">Hydrolase</keyword>
<evidence type="ECO:0000256" key="9">
    <source>
        <dbReference type="ARBA" id="ARBA00022842"/>
    </source>
</evidence>
<keyword evidence="6" id="KW-0418">Kinase</keyword>
<dbReference type="Gene3D" id="3.30.450.20">
    <property type="entry name" value="PAS domain"/>
    <property type="match status" value="2"/>
</dbReference>
<dbReference type="InterPro" id="IPR052016">
    <property type="entry name" value="Bact_Sigma-Reg"/>
</dbReference>
<dbReference type="FunFam" id="3.60.40.10:FF:000005">
    <property type="entry name" value="Serine/threonine protein phosphatase"/>
    <property type="match status" value="1"/>
</dbReference>
<dbReference type="GO" id="GO:0004722">
    <property type="term" value="F:protein serine/threonine phosphatase activity"/>
    <property type="evidence" value="ECO:0007669"/>
    <property type="project" value="UniProtKB-EC"/>
</dbReference>
<dbReference type="PANTHER" id="PTHR43156:SF2">
    <property type="entry name" value="STAGE II SPORULATION PROTEIN E"/>
    <property type="match status" value="1"/>
</dbReference>
<dbReference type="EC" id="3.1.3.16" evidence="1"/>
<dbReference type="GO" id="GO:0006355">
    <property type="term" value="P:regulation of DNA-templated transcription"/>
    <property type="evidence" value="ECO:0007669"/>
    <property type="project" value="InterPro"/>
</dbReference>
<dbReference type="InterPro" id="IPR001932">
    <property type="entry name" value="PPM-type_phosphatase-like_dom"/>
</dbReference>
<organism evidence="17 18">
    <name type="scientific">Nonomuraea terrae</name>
    <dbReference type="NCBI Taxonomy" id="2530383"/>
    <lineage>
        <taxon>Bacteria</taxon>
        <taxon>Bacillati</taxon>
        <taxon>Actinomycetota</taxon>
        <taxon>Actinomycetes</taxon>
        <taxon>Streptosporangiales</taxon>
        <taxon>Streptosporangiaceae</taxon>
        <taxon>Nonomuraea</taxon>
    </lineage>
</organism>
<dbReference type="InterPro" id="IPR036457">
    <property type="entry name" value="PPM-type-like_dom_sf"/>
</dbReference>
<dbReference type="SMART" id="SM00091">
    <property type="entry name" value="PAS"/>
    <property type="match status" value="2"/>
</dbReference>
<evidence type="ECO:0000256" key="5">
    <source>
        <dbReference type="ARBA" id="ARBA00022741"/>
    </source>
</evidence>
<dbReference type="Proteomes" id="UP000295302">
    <property type="component" value="Unassembled WGS sequence"/>
</dbReference>
<dbReference type="InterPro" id="IPR029016">
    <property type="entry name" value="GAF-like_dom_sf"/>
</dbReference>
<dbReference type="SMART" id="SM00065">
    <property type="entry name" value="GAF"/>
    <property type="match status" value="1"/>
</dbReference>
<sequence length="698" mass="74434">MHGSCRARRPAAERTLSVTASGGIPGGVVGETFPAIFVTDADGTIVGWTPFAEELFGYRAAETLHRPSAILLPGDGMAGMRTWLRRFSGEERWSGVAEMRHRDGGKIVVHIEATRFLCSAERPGWILRPTPLAGDVARRRSSVLEALVSHFPVAMAIWDRDLRVVWLNEAAQTLRRVFPHYRVGVSLAEPLPGVDVEAARHAMRKVLADGTPMIDREARWKAPDDSEERTLSTSLFRIEGLDGRPLGVCSLALDITNSVARDQLALIREASIRIGTTLDIIKTAQELALLAVPVLADFVTVDLAEAVMADEEAAQRLQGAEPGGPVFRRAGVASIREGVPESVFAIGEPVFVPESSPFARTLASGRSHFEPVFDPPPGGWLDQDPTRAKAVRDSGMHSLIVVPLKARGDILGVTVLTRHDNPAAFTPDDVVVAEELAARAALSLDNARQYTRERAAALALQRNLLPRNLRGGDALDVASHYLPSGTRDGVGGDWFDTIPLAGGRVALVVGDVTGHGINAAATMGRLRTAVRTLSYVGLPPDEVLAHLDDLVVRLSEEDAGADGLPANATGATCVYAVYDPATRRCTMAAAGHPPPAIIHPSGEVGFVRLPSGTPIGVGFGAYQSVELELAAGSVLALYTDGLIETREADLDAGMERLGAVLGGYSLPLDRLCVAVIDAMVGERPAEDDIALLLARTRV</sequence>
<dbReference type="InterPro" id="IPR035965">
    <property type="entry name" value="PAS-like_dom_sf"/>
</dbReference>
<dbReference type="SUPFAM" id="SSF81606">
    <property type="entry name" value="PP2C-like"/>
    <property type="match status" value="1"/>
</dbReference>
<keyword evidence="5" id="KW-0547">Nucleotide-binding</keyword>
<dbReference type="SUPFAM" id="SSF55781">
    <property type="entry name" value="GAF domain-like"/>
    <property type="match status" value="1"/>
</dbReference>
<evidence type="ECO:0000256" key="6">
    <source>
        <dbReference type="ARBA" id="ARBA00022777"/>
    </source>
</evidence>
<evidence type="ECO:0000256" key="2">
    <source>
        <dbReference type="ARBA" id="ARBA00022553"/>
    </source>
</evidence>
<keyword evidence="18" id="KW-1185">Reference proteome</keyword>
<evidence type="ECO:0000256" key="11">
    <source>
        <dbReference type="ARBA" id="ARBA00023211"/>
    </source>
</evidence>
<evidence type="ECO:0000256" key="13">
    <source>
        <dbReference type="ARBA" id="ARBA00056274"/>
    </source>
</evidence>
<dbReference type="GO" id="GO:0005524">
    <property type="term" value="F:ATP binding"/>
    <property type="evidence" value="ECO:0007669"/>
    <property type="project" value="UniProtKB-KW"/>
</dbReference>
<keyword evidence="10" id="KW-0904">Protein phosphatase</keyword>